<comment type="caution">
    <text evidence="3">The sequence shown here is derived from an EMBL/GenBank/DDBJ whole genome shotgun (WGS) entry which is preliminary data.</text>
</comment>
<feature type="domain" description="UspA" evidence="2">
    <location>
        <begin position="2"/>
        <end position="128"/>
    </location>
</feature>
<dbReference type="CDD" id="cd00293">
    <property type="entry name" value="USP-like"/>
    <property type="match status" value="1"/>
</dbReference>
<comment type="similarity">
    <text evidence="1">Belongs to the universal stress protein A family.</text>
</comment>
<dbReference type="InterPro" id="IPR006015">
    <property type="entry name" value="Universal_stress_UspA"/>
</dbReference>
<gene>
    <name evidence="3" type="ORF">IEZ26_06330</name>
</gene>
<accession>A0ABR8NAH6</accession>
<dbReference type="InterPro" id="IPR014729">
    <property type="entry name" value="Rossmann-like_a/b/a_fold"/>
</dbReference>
<dbReference type="EMBL" id="JACXYZ010000001">
    <property type="protein sequence ID" value="MBD3924231.1"/>
    <property type="molecule type" value="Genomic_DNA"/>
</dbReference>
<organism evidence="3 4">
    <name type="scientific">Nocardioides cavernae</name>
    <dbReference type="NCBI Taxonomy" id="1921566"/>
    <lineage>
        <taxon>Bacteria</taxon>
        <taxon>Bacillati</taxon>
        <taxon>Actinomycetota</taxon>
        <taxon>Actinomycetes</taxon>
        <taxon>Propionibacteriales</taxon>
        <taxon>Nocardioidaceae</taxon>
        <taxon>Nocardioides</taxon>
    </lineage>
</organism>
<evidence type="ECO:0000313" key="3">
    <source>
        <dbReference type="EMBL" id="MBD3924231.1"/>
    </source>
</evidence>
<dbReference type="PANTHER" id="PTHR46268:SF6">
    <property type="entry name" value="UNIVERSAL STRESS PROTEIN UP12"/>
    <property type="match status" value="1"/>
</dbReference>
<dbReference type="RefSeq" id="WP_191194018.1">
    <property type="nucleotide sequence ID" value="NZ_JACXYZ010000001.1"/>
</dbReference>
<dbReference type="Gene3D" id="3.40.50.620">
    <property type="entry name" value="HUPs"/>
    <property type="match status" value="1"/>
</dbReference>
<dbReference type="SUPFAM" id="SSF52402">
    <property type="entry name" value="Adenine nucleotide alpha hydrolases-like"/>
    <property type="match status" value="1"/>
</dbReference>
<evidence type="ECO:0000259" key="2">
    <source>
        <dbReference type="Pfam" id="PF00582"/>
    </source>
</evidence>
<dbReference type="InterPro" id="IPR006016">
    <property type="entry name" value="UspA"/>
</dbReference>
<name>A0ABR8NAH6_9ACTN</name>
<proteinExistence type="inferred from homology"/>
<protein>
    <submittedName>
        <fullName evidence="3">Universal stress protein</fullName>
    </submittedName>
</protein>
<dbReference type="PRINTS" id="PR01438">
    <property type="entry name" value="UNVRSLSTRESS"/>
</dbReference>
<dbReference type="Pfam" id="PF00582">
    <property type="entry name" value="Usp"/>
    <property type="match status" value="1"/>
</dbReference>
<dbReference type="PANTHER" id="PTHR46268">
    <property type="entry name" value="STRESS RESPONSE PROTEIN NHAX"/>
    <property type="match status" value="1"/>
</dbReference>
<keyword evidence="4" id="KW-1185">Reference proteome</keyword>
<evidence type="ECO:0000313" key="4">
    <source>
        <dbReference type="Proteomes" id="UP000618818"/>
    </source>
</evidence>
<reference evidence="3 4" key="1">
    <citation type="submission" date="2020-09" db="EMBL/GenBank/DDBJ databases">
        <title>novel species in genus Nocardioides.</title>
        <authorList>
            <person name="Zhang G."/>
        </authorList>
    </citation>
    <scope>NUCLEOTIDE SEQUENCE [LARGE SCALE GENOMIC DNA]</scope>
    <source>
        <strain evidence="3 4">KCTC 39551</strain>
    </source>
</reference>
<evidence type="ECO:0000256" key="1">
    <source>
        <dbReference type="ARBA" id="ARBA00008791"/>
    </source>
</evidence>
<sequence length="132" mass="13499">MTILAAYVPSSAGRAALTFALNEAATRGEDVVVVNASRGDALASDHAMSPDDDARIRTEAERLGVVVGIERVIGAESPASQLLAAADRVSASLIVIGSRGRSTVGKLLMGSAALEILSNARQPVVTVKAEST</sequence>
<dbReference type="Proteomes" id="UP000618818">
    <property type="component" value="Unassembled WGS sequence"/>
</dbReference>